<keyword evidence="2" id="KW-1185">Reference proteome</keyword>
<evidence type="ECO:0000313" key="2">
    <source>
        <dbReference type="Proteomes" id="UP001201812"/>
    </source>
</evidence>
<evidence type="ECO:0000313" key="1">
    <source>
        <dbReference type="EMBL" id="KAI1691795.1"/>
    </source>
</evidence>
<sequence length="85" mass="9712">MYSPQWTKNRFKAPAVWSSDRGIVTVLTHFEPSQAFMVSHRLMQRSTPFAQLRDFAPPALKDSQNFPALSTQAMVTLHAPVPFYM</sequence>
<reference evidence="1" key="1">
    <citation type="submission" date="2022-01" db="EMBL/GenBank/DDBJ databases">
        <title>Genome Sequence Resource for Two Populations of Ditylenchus destructor, the Migratory Endoparasitic Phytonematode.</title>
        <authorList>
            <person name="Zhang H."/>
            <person name="Lin R."/>
            <person name="Xie B."/>
        </authorList>
    </citation>
    <scope>NUCLEOTIDE SEQUENCE</scope>
    <source>
        <strain evidence="1">BazhouSP</strain>
    </source>
</reference>
<protein>
    <submittedName>
        <fullName evidence="1">Uncharacterized protein</fullName>
    </submittedName>
</protein>
<comment type="caution">
    <text evidence="1">The sequence shown here is derived from an EMBL/GenBank/DDBJ whole genome shotgun (WGS) entry which is preliminary data.</text>
</comment>
<accession>A0AAD4MF93</accession>
<proteinExistence type="predicted"/>
<dbReference type="AlphaFoldDB" id="A0AAD4MF93"/>
<name>A0AAD4MF93_9BILA</name>
<organism evidence="1 2">
    <name type="scientific">Ditylenchus destructor</name>
    <dbReference type="NCBI Taxonomy" id="166010"/>
    <lineage>
        <taxon>Eukaryota</taxon>
        <taxon>Metazoa</taxon>
        <taxon>Ecdysozoa</taxon>
        <taxon>Nematoda</taxon>
        <taxon>Chromadorea</taxon>
        <taxon>Rhabditida</taxon>
        <taxon>Tylenchina</taxon>
        <taxon>Tylenchomorpha</taxon>
        <taxon>Sphaerularioidea</taxon>
        <taxon>Anguinidae</taxon>
        <taxon>Anguininae</taxon>
        <taxon>Ditylenchus</taxon>
    </lineage>
</organism>
<gene>
    <name evidence="1" type="ORF">DdX_21627</name>
</gene>
<dbReference type="EMBL" id="JAKKPZ010000868">
    <property type="protein sequence ID" value="KAI1691795.1"/>
    <property type="molecule type" value="Genomic_DNA"/>
</dbReference>
<dbReference type="Proteomes" id="UP001201812">
    <property type="component" value="Unassembled WGS sequence"/>
</dbReference>